<evidence type="ECO:0000313" key="1">
    <source>
        <dbReference type="EMBL" id="KAK9321534.1"/>
    </source>
</evidence>
<accession>A0ACC3TK93</accession>
<dbReference type="Proteomes" id="UP001489719">
    <property type="component" value="Unassembled WGS sequence"/>
</dbReference>
<name>A0ACC3TK93_9ASCO</name>
<evidence type="ECO:0000313" key="2">
    <source>
        <dbReference type="Proteomes" id="UP001489719"/>
    </source>
</evidence>
<sequence>MPVIGSKDASSAPDKGMDANYNRSLNLLKNVQLPRAKYLQLEKAFFKLYPESLELRYSVLVA</sequence>
<comment type="caution">
    <text evidence="1">The sequence shown here is derived from an EMBL/GenBank/DDBJ whole genome shotgun (WGS) entry which is preliminary data.</text>
</comment>
<protein>
    <submittedName>
        <fullName evidence="1">Uncharacterized protein</fullName>
    </submittedName>
</protein>
<organism evidence="1 2">
    <name type="scientific">Lipomyces orientalis</name>
    <dbReference type="NCBI Taxonomy" id="1233043"/>
    <lineage>
        <taxon>Eukaryota</taxon>
        <taxon>Fungi</taxon>
        <taxon>Dikarya</taxon>
        <taxon>Ascomycota</taxon>
        <taxon>Saccharomycotina</taxon>
        <taxon>Lipomycetes</taxon>
        <taxon>Lipomycetales</taxon>
        <taxon>Lipomycetaceae</taxon>
        <taxon>Lipomyces</taxon>
    </lineage>
</organism>
<reference evidence="2" key="1">
    <citation type="journal article" date="2024" name="Front. Bioeng. Biotechnol.">
        <title>Genome-scale model development and genomic sequencing of the oleaginous clade Lipomyces.</title>
        <authorList>
            <person name="Czajka J.J."/>
            <person name="Han Y."/>
            <person name="Kim J."/>
            <person name="Mondo S.J."/>
            <person name="Hofstad B.A."/>
            <person name="Robles A."/>
            <person name="Haridas S."/>
            <person name="Riley R."/>
            <person name="LaButti K."/>
            <person name="Pangilinan J."/>
            <person name="Andreopoulos W."/>
            <person name="Lipzen A."/>
            <person name="Yan J."/>
            <person name="Wang M."/>
            <person name="Ng V."/>
            <person name="Grigoriev I.V."/>
            <person name="Spatafora J.W."/>
            <person name="Magnuson J.K."/>
            <person name="Baker S.E."/>
            <person name="Pomraning K.R."/>
        </authorList>
    </citation>
    <scope>NUCLEOTIDE SEQUENCE [LARGE SCALE GENOMIC DNA]</scope>
    <source>
        <strain evidence="2">CBS 10300</strain>
    </source>
</reference>
<dbReference type="EMBL" id="MU970096">
    <property type="protein sequence ID" value="KAK9321534.1"/>
    <property type="molecule type" value="Genomic_DNA"/>
</dbReference>
<gene>
    <name evidence="1" type="ORF">V1517DRAFT_326152</name>
</gene>
<proteinExistence type="predicted"/>
<keyword evidence="2" id="KW-1185">Reference proteome</keyword>